<dbReference type="Pfam" id="PF07715">
    <property type="entry name" value="Plug"/>
    <property type="match status" value="1"/>
</dbReference>
<keyword evidence="13" id="KW-1185">Reference proteome</keyword>
<keyword evidence="2 8" id="KW-0813">Transport</keyword>
<evidence type="ECO:0000256" key="5">
    <source>
        <dbReference type="ARBA" id="ARBA00023077"/>
    </source>
</evidence>
<dbReference type="InterPro" id="IPR012910">
    <property type="entry name" value="Plug_dom"/>
</dbReference>
<dbReference type="RefSeq" id="WP_248157656.1">
    <property type="nucleotide sequence ID" value="NZ_JAKZAJ010000003.1"/>
</dbReference>
<dbReference type="InterPro" id="IPR036942">
    <property type="entry name" value="Beta-barrel_TonB_sf"/>
</dbReference>
<dbReference type="SUPFAM" id="SSF56935">
    <property type="entry name" value="Porins"/>
    <property type="match status" value="1"/>
</dbReference>
<dbReference type="Gene3D" id="2.170.130.10">
    <property type="entry name" value="TonB-dependent receptor, plug domain"/>
    <property type="match status" value="1"/>
</dbReference>
<dbReference type="InterPro" id="IPR039426">
    <property type="entry name" value="TonB-dep_rcpt-like"/>
</dbReference>
<evidence type="ECO:0000313" key="12">
    <source>
        <dbReference type="EMBL" id="MFC5543754.1"/>
    </source>
</evidence>
<keyword evidence="3 8" id="KW-1134">Transmembrane beta strand</keyword>
<dbReference type="PROSITE" id="PS52016">
    <property type="entry name" value="TONB_DEPENDENT_REC_3"/>
    <property type="match status" value="1"/>
</dbReference>
<sequence>MAATLFTLAPNAWSQELPSTALSPDAGFYGFDDNVPEVLTTTRLRQPKVRVPGSTTVIDGDMIRDLGVMSLAEIFRLVPGMVVTAVGSDQPVVTYHGTVHYEQRRMQVLVDGRTAYRTTLADMDWQSLPVALEMIERVEVARGPNSAAYGINAFLGTINFITRDPADTAGVELRTVRGSRQYMRTFASVGDASSDYDWRVAYEKRQSDGFDYAVKYNNETGQVEQNSYHNGHDMNLVNYDSRLNLNSGFNAEFRAGVVDGINEEDQLEDGELNAQENPDIDVRDLRFQTKLNFTPSSDHFYHLQVSYESFKRHQRWRILQPSSVLTCLDNGTPLVANPGTCFDPSTAPFTALVNADIEDSRLEFELQDTRIFNPDLKLVSGIGYREDTYTSETYFSGTGHDYQSRVFANLEYTPIHWLTLNAGGNWERTTTTHDDYFSPRLAANFVLNSHHALRFVYSEAVRTPDSYEQSPDYGYTLRDIAPSQFSVYDGIRADTTDLLEDPATSTLGQKLDAERIVSREISYFGQFPLDDGMFQLEVRAFDDNMRDMISGFISFDTWNIDNNVAIDQQGFEVEAQLQFPGTTLRTTYGYLDQDGWYTGPSDVSQKVQDKAVSLMRRLSARHSGSVAAIQELPYNLKFSSAMYWANNINDTLSQRIDFRLAKTFYMPRVTGQLAMTVQHYVNDEPVLRTDNNIKDPNQFYVEAGLRF</sequence>
<reference evidence="13" key="1">
    <citation type="journal article" date="2019" name="Int. J. Syst. Evol. Microbiol.">
        <title>The Global Catalogue of Microorganisms (GCM) 10K type strain sequencing project: providing services to taxonomists for standard genome sequencing and annotation.</title>
        <authorList>
            <consortium name="The Broad Institute Genomics Platform"/>
            <consortium name="The Broad Institute Genome Sequencing Center for Infectious Disease"/>
            <person name="Wu L."/>
            <person name="Ma J."/>
        </authorList>
    </citation>
    <scope>NUCLEOTIDE SEQUENCE [LARGE SCALE GENOMIC DNA]</scope>
    <source>
        <strain evidence="13">CGMCC 4.1799</strain>
    </source>
</reference>
<dbReference type="Gene3D" id="2.40.170.20">
    <property type="entry name" value="TonB-dependent receptor, beta-barrel domain"/>
    <property type="match status" value="1"/>
</dbReference>
<organism evidence="12 13">
    <name type="scientific">Marinobacter koreensis</name>
    <dbReference type="NCBI Taxonomy" id="335974"/>
    <lineage>
        <taxon>Bacteria</taxon>
        <taxon>Pseudomonadati</taxon>
        <taxon>Pseudomonadota</taxon>
        <taxon>Gammaproteobacteria</taxon>
        <taxon>Pseudomonadales</taxon>
        <taxon>Marinobacteraceae</taxon>
        <taxon>Marinobacter</taxon>
    </lineage>
</organism>
<evidence type="ECO:0000256" key="8">
    <source>
        <dbReference type="PROSITE-ProRule" id="PRU01360"/>
    </source>
</evidence>
<evidence type="ECO:0000256" key="7">
    <source>
        <dbReference type="ARBA" id="ARBA00023237"/>
    </source>
</evidence>
<dbReference type="PANTHER" id="PTHR30069:SF27">
    <property type="entry name" value="BLL4766 PROTEIN"/>
    <property type="match status" value="1"/>
</dbReference>
<keyword evidence="5 9" id="KW-0798">TonB box</keyword>
<evidence type="ECO:0000256" key="2">
    <source>
        <dbReference type="ARBA" id="ARBA00022448"/>
    </source>
</evidence>
<keyword evidence="7 8" id="KW-0998">Cell outer membrane</keyword>
<comment type="subcellular location">
    <subcellularLocation>
        <location evidence="1 8">Cell outer membrane</location>
        <topology evidence="1 8">Multi-pass membrane protein</topology>
    </subcellularLocation>
</comment>
<dbReference type="PANTHER" id="PTHR30069">
    <property type="entry name" value="TONB-DEPENDENT OUTER MEMBRANE RECEPTOR"/>
    <property type="match status" value="1"/>
</dbReference>
<evidence type="ECO:0000256" key="9">
    <source>
        <dbReference type="RuleBase" id="RU003357"/>
    </source>
</evidence>
<keyword evidence="4 8" id="KW-0812">Transmembrane</keyword>
<dbReference type="InterPro" id="IPR037066">
    <property type="entry name" value="Plug_dom_sf"/>
</dbReference>
<feature type="domain" description="TonB-dependent receptor plug" evidence="11">
    <location>
        <begin position="48"/>
        <end position="156"/>
    </location>
</feature>
<keyword evidence="6 8" id="KW-0472">Membrane</keyword>
<dbReference type="EMBL" id="JBHSNL010000001">
    <property type="protein sequence ID" value="MFC5543754.1"/>
    <property type="molecule type" value="Genomic_DNA"/>
</dbReference>
<dbReference type="Pfam" id="PF00593">
    <property type="entry name" value="TonB_dep_Rec_b-barrel"/>
    <property type="match status" value="1"/>
</dbReference>
<keyword evidence="12" id="KW-0675">Receptor</keyword>
<dbReference type="Proteomes" id="UP001596055">
    <property type="component" value="Unassembled WGS sequence"/>
</dbReference>
<name>A0ABW0RGP8_9GAMM</name>
<feature type="domain" description="TonB-dependent receptor-like beta-barrel" evidence="10">
    <location>
        <begin position="227"/>
        <end position="626"/>
    </location>
</feature>
<evidence type="ECO:0000256" key="1">
    <source>
        <dbReference type="ARBA" id="ARBA00004571"/>
    </source>
</evidence>
<evidence type="ECO:0000313" key="13">
    <source>
        <dbReference type="Proteomes" id="UP001596055"/>
    </source>
</evidence>
<dbReference type="InterPro" id="IPR000531">
    <property type="entry name" value="Beta-barrel_TonB"/>
</dbReference>
<gene>
    <name evidence="12" type="ORF">ACFPQA_01700</name>
</gene>
<proteinExistence type="inferred from homology"/>
<evidence type="ECO:0000256" key="6">
    <source>
        <dbReference type="ARBA" id="ARBA00023136"/>
    </source>
</evidence>
<evidence type="ECO:0000256" key="4">
    <source>
        <dbReference type="ARBA" id="ARBA00022692"/>
    </source>
</evidence>
<comment type="similarity">
    <text evidence="8 9">Belongs to the TonB-dependent receptor family.</text>
</comment>
<comment type="caution">
    <text evidence="12">The sequence shown here is derived from an EMBL/GenBank/DDBJ whole genome shotgun (WGS) entry which is preliminary data.</text>
</comment>
<accession>A0ABW0RGP8</accession>
<evidence type="ECO:0000256" key="3">
    <source>
        <dbReference type="ARBA" id="ARBA00022452"/>
    </source>
</evidence>
<protein>
    <submittedName>
        <fullName evidence="12">TonB-dependent receptor plug domain-containing protein</fullName>
    </submittedName>
</protein>
<evidence type="ECO:0000259" key="10">
    <source>
        <dbReference type="Pfam" id="PF00593"/>
    </source>
</evidence>
<evidence type="ECO:0000259" key="11">
    <source>
        <dbReference type="Pfam" id="PF07715"/>
    </source>
</evidence>